<dbReference type="InterPro" id="IPR022719">
    <property type="entry name" value="Motility-assoc_prot_GldM_C"/>
</dbReference>
<accession>A0A6B2H9M8</accession>
<dbReference type="Pfam" id="PF12080">
    <property type="entry name" value="GldM_4th"/>
    <property type="match status" value="1"/>
</dbReference>
<evidence type="ECO:0000259" key="1">
    <source>
        <dbReference type="Pfam" id="PF12080"/>
    </source>
</evidence>
<dbReference type="Pfam" id="PF21601">
    <property type="entry name" value="GldM_2nd"/>
    <property type="match status" value="1"/>
</dbReference>
<evidence type="ECO:0000259" key="3">
    <source>
        <dbReference type="Pfam" id="PF21601"/>
    </source>
</evidence>
<evidence type="ECO:0000259" key="4">
    <source>
        <dbReference type="Pfam" id="PF21602"/>
    </source>
</evidence>
<feature type="domain" description="Gliding motility-associated protein GldM first immunoglobulin-like" evidence="3">
    <location>
        <begin position="228"/>
        <end position="330"/>
    </location>
</feature>
<evidence type="ECO:0000259" key="2">
    <source>
        <dbReference type="Pfam" id="PF12081"/>
    </source>
</evidence>
<dbReference type="EMBL" id="JAAEAA010000017">
    <property type="protein sequence ID" value="NDK56900.1"/>
    <property type="molecule type" value="Genomic_DNA"/>
</dbReference>
<dbReference type="Pfam" id="PF12081">
    <property type="entry name" value="GldM_1st"/>
    <property type="match status" value="1"/>
</dbReference>
<sequence length="533" mass="57804">MAGGKETPRQKMIGMMYLVLTALLALQVNSAILLKFQFLDESLLGVNGKTVTDNAGVLSNIRSAVDKGGNRSSDNRVLGNAQEIRKRTDEMVKYIREIREKLIAETGGKNPDDPNQYANPSGEDKVAMTMIGAAAKKNGAAYELKDKLNAYAKFLKPFNPNTPDQLANDGKDDPVAKNDKAQRNKDFAELNFENTPLVAALAVLSQKENEVLKYESDALQKLATQVGADIIKFEKIFAMARAESKTVAAGTKYKADMFIAASSDAITPKMSFQGRPVKVVDGKGQVEFTAAASNYDAEGNSKQSWKGQITINQNGRDTTFQVQEEYVVAKPVIQVQSAAVQALYFQCANELNVQVPALGAVYDPSFSASGGTAIKGAKKGLVTIIPSSTEVRLNVSSGGNAIGSETFKVRPIPKPTLVAIVNGRPLDVKRGVPAQSFRQVTIEAVAEEGFKQLLPKEARYRVTRWKAYLVRGTNPIDQVDVSGPSENLTRFAAKASKGDRVVIEVLDVKRLNYKGSVVDAKTSGDTFWNIPLN</sequence>
<dbReference type="Pfam" id="PF21602">
    <property type="entry name" value="GldM_3rd"/>
    <property type="match status" value="1"/>
</dbReference>
<gene>
    <name evidence="5" type="primary">gldM</name>
    <name evidence="5" type="ORF">GWO68_13320</name>
</gene>
<reference evidence="5 6" key="1">
    <citation type="submission" date="2020-01" db="EMBL/GenBank/DDBJ databases">
        <authorList>
            <person name="Kim M.K."/>
        </authorList>
    </citation>
    <scope>NUCLEOTIDE SEQUENCE [LARGE SCALE GENOMIC DNA]</scope>
    <source>
        <strain evidence="5 6">BT213</strain>
    </source>
</reference>
<dbReference type="InterPro" id="IPR022720">
    <property type="entry name" value="Motility-assoc_prot_GldM_N"/>
</dbReference>
<name>A0A6B2H9M8_9BACT</name>
<feature type="domain" description="Gliding motility-associated protein GldM C-terminal" evidence="1">
    <location>
        <begin position="413"/>
        <end position="521"/>
    </location>
</feature>
<dbReference type="InterPro" id="IPR048405">
    <property type="entry name" value="GldM_Ig-like-1"/>
</dbReference>
<comment type="caution">
    <text evidence="5">The sequence shown here is derived from an EMBL/GenBank/DDBJ whole genome shotgun (WGS) entry which is preliminary data.</text>
</comment>
<protein>
    <submittedName>
        <fullName evidence="5">Gliding motility protein GldM</fullName>
    </submittedName>
</protein>
<dbReference type="RefSeq" id="WP_162346959.1">
    <property type="nucleotide sequence ID" value="NZ_JAAEAA010000017.1"/>
</dbReference>
<keyword evidence="6" id="KW-1185">Reference proteome</keyword>
<feature type="domain" description="Gliding motility-associated protein GldM second immunoglobulin-like" evidence="4">
    <location>
        <begin position="332"/>
        <end position="410"/>
    </location>
</feature>
<dbReference type="Proteomes" id="UP000478546">
    <property type="component" value="Unassembled WGS sequence"/>
</dbReference>
<evidence type="ECO:0000313" key="5">
    <source>
        <dbReference type="EMBL" id="NDK56900.1"/>
    </source>
</evidence>
<evidence type="ECO:0000313" key="6">
    <source>
        <dbReference type="Proteomes" id="UP000478546"/>
    </source>
</evidence>
<feature type="domain" description="Gliding motility-associated protein GldM N-terminal" evidence="2">
    <location>
        <begin position="32"/>
        <end position="223"/>
    </location>
</feature>
<dbReference type="InterPro" id="IPR048406">
    <property type="entry name" value="GldM_Ig-like-2"/>
</dbReference>
<organism evidence="5 6">
    <name type="scientific">Pontibacter fetidus</name>
    <dbReference type="NCBI Taxonomy" id="2700082"/>
    <lineage>
        <taxon>Bacteria</taxon>
        <taxon>Pseudomonadati</taxon>
        <taxon>Bacteroidota</taxon>
        <taxon>Cytophagia</taxon>
        <taxon>Cytophagales</taxon>
        <taxon>Hymenobacteraceae</taxon>
        <taxon>Pontibacter</taxon>
    </lineage>
</organism>
<dbReference type="InterPro" id="IPR019859">
    <property type="entry name" value="Motility-assoc_prot_GldM"/>
</dbReference>
<dbReference type="AlphaFoldDB" id="A0A6B2H9M8"/>
<dbReference type="NCBIfam" id="TIGR03517">
    <property type="entry name" value="GldM_gliding"/>
    <property type="match status" value="1"/>
</dbReference>
<proteinExistence type="predicted"/>